<dbReference type="AlphaFoldDB" id="A0A0E0CIE3"/>
<dbReference type="Proteomes" id="UP000008021">
    <property type="component" value="Chromosome 2"/>
</dbReference>
<evidence type="ECO:0000313" key="2">
    <source>
        <dbReference type="Proteomes" id="UP000008021"/>
    </source>
</evidence>
<dbReference type="Gramene" id="OMERI02G11070.1">
    <property type="protein sequence ID" value="OMERI02G11070.1"/>
    <property type="gene ID" value="OMERI02G11070"/>
</dbReference>
<reference evidence="1" key="1">
    <citation type="submission" date="2015-04" db="UniProtKB">
        <authorList>
            <consortium name="EnsemblPlants"/>
        </authorList>
    </citation>
    <scope>IDENTIFICATION</scope>
</reference>
<proteinExistence type="predicted"/>
<keyword evidence="2" id="KW-1185">Reference proteome</keyword>
<reference evidence="1" key="2">
    <citation type="submission" date="2018-05" db="EMBL/GenBank/DDBJ databases">
        <title>OmerRS3 (Oryza meridionalis Reference Sequence Version 3).</title>
        <authorList>
            <person name="Zhang J."/>
            <person name="Kudrna D."/>
            <person name="Lee S."/>
            <person name="Talag J."/>
            <person name="Welchert J."/>
            <person name="Wing R.A."/>
        </authorList>
    </citation>
    <scope>NUCLEOTIDE SEQUENCE [LARGE SCALE GENOMIC DNA]</scope>
    <source>
        <strain evidence="1">cv. OR44</strain>
    </source>
</reference>
<protein>
    <submittedName>
        <fullName evidence="1">Uncharacterized protein</fullName>
    </submittedName>
</protein>
<accession>A0A0E0CIE3</accession>
<organism evidence="1">
    <name type="scientific">Oryza meridionalis</name>
    <dbReference type="NCBI Taxonomy" id="40149"/>
    <lineage>
        <taxon>Eukaryota</taxon>
        <taxon>Viridiplantae</taxon>
        <taxon>Streptophyta</taxon>
        <taxon>Embryophyta</taxon>
        <taxon>Tracheophyta</taxon>
        <taxon>Spermatophyta</taxon>
        <taxon>Magnoliopsida</taxon>
        <taxon>Liliopsida</taxon>
        <taxon>Poales</taxon>
        <taxon>Poaceae</taxon>
        <taxon>BOP clade</taxon>
        <taxon>Oryzoideae</taxon>
        <taxon>Oryzeae</taxon>
        <taxon>Oryzinae</taxon>
        <taxon>Oryza</taxon>
    </lineage>
</organism>
<name>A0A0E0CIE3_9ORYZ</name>
<dbReference type="HOGENOM" id="CLU_2762068_0_0_1"/>
<dbReference type="EnsemblPlants" id="OMERI02G11070.1">
    <property type="protein sequence ID" value="OMERI02G11070.1"/>
    <property type="gene ID" value="OMERI02G11070"/>
</dbReference>
<sequence length="70" mass="7944">MGLEGGDAICGGDLRSRVDDGAYRNPQASHMKEVGAVTGQRCWWWKMTRKGPKRSYTYSDSQIQWFTNSN</sequence>
<evidence type="ECO:0000313" key="1">
    <source>
        <dbReference type="EnsemblPlants" id="OMERI02G11070.1"/>
    </source>
</evidence>